<dbReference type="Pfam" id="PF00294">
    <property type="entry name" value="PfkB"/>
    <property type="match status" value="1"/>
</dbReference>
<sequence>MESVATTEGAPRLVSTASALLTLPMHVPHLPAEGTSVTASSSSALVGDGFVVAASARRQGVAVSHASPLGTGANSHAVRAALIEENIDLAVEDMVGDTGMSISLIQSDGLMTTVRSPGVEADPQLSDLRRVEVKPGDCVYISGVDLAGPGSGWVLSRWAEELPEGVKLALSLGGAIEDVPLELLHTVFSKTTLLTMNVRQGNVLTRRFNGEDPLEVCRRLLPPEAAIVWRRGAEGSIFQEHANAPLRQTPAFLRPRVDTTGVGDTHTGVLIANLLLGKPMAEAVLRANIAAAIAVSKFGTAVCPEADQIDRIILHEGLDAEAMAVVYQP</sequence>
<dbReference type="KEGG" id="avu:BK816_05830"/>
<evidence type="ECO:0000256" key="2">
    <source>
        <dbReference type="ARBA" id="ARBA00022777"/>
    </source>
</evidence>
<dbReference type="OrthoDB" id="8578462at2"/>
<keyword evidence="2" id="KW-0418">Kinase</keyword>
<dbReference type="InterPro" id="IPR011611">
    <property type="entry name" value="PfkB_dom"/>
</dbReference>
<evidence type="ECO:0000259" key="3">
    <source>
        <dbReference type="Pfam" id="PF00294"/>
    </source>
</evidence>
<dbReference type="PANTHER" id="PTHR10584">
    <property type="entry name" value="SUGAR KINASE"/>
    <property type="match status" value="1"/>
</dbReference>
<evidence type="ECO:0000256" key="1">
    <source>
        <dbReference type="ARBA" id="ARBA00022679"/>
    </source>
</evidence>
<dbReference type="PANTHER" id="PTHR10584:SF166">
    <property type="entry name" value="RIBOKINASE"/>
    <property type="match status" value="1"/>
</dbReference>
<dbReference type="SUPFAM" id="SSF53613">
    <property type="entry name" value="Ribokinase-like"/>
    <property type="match status" value="1"/>
</dbReference>
<keyword evidence="5" id="KW-1185">Reference proteome</keyword>
<gene>
    <name evidence="4" type="ORF">BK816_05830</name>
</gene>
<evidence type="ECO:0000313" key="4">
    <source>
        <dbReference type="EMBL" id="AOZ72871.1"/>
    </source>
</evidence>
<dbReference type="Proteomes" id="UP000176288">
    <property type="component" value="Chromosome"/>
</dbReference>
<reference evidence="4 5" key="1">
    <citation type="submission" date="2016-10" db="EMBL/GenBank/DDBJ databases">
        <title>Actinomyces aegypiusis sp. nov., isolated from the Aegypius monachus in Qinghai Tibet Plateau China.</title>
        <authorList>
            <person name="Wang Y."/>
        </authorList>
    </citation>
    <scope>NUCLEOTIDE SEQUENCE [LARGE SCALE GENOMIC DNA]</scope>
    <source>
        <strain evidence="4 5">VUL4_3</strain>
    </source>
</reference>
<keyword evidence="1" id="KW-0808">Transferase</keyword>
<evidence type="ECO:0000313" key="5">
    <source>
        <dbReference type="Proteomes" id="UP000176288"/>
    </source>
</evidence>
<dbReference type="RefSeq" id="WP_071164336.1">
    <property type="nucleotide sequence ID" value="NZ_CP017812.1"/>
</dbReference>
<feature type="domain" description="Carbohydrate kinase PfkB" evidence="3">
    <location>
        <begin position="47"/>
        <end position="304"/>
    </location>
</feature>
<dbReference type="InterPro" id="IPR029056">
    <property type="entry name" value="Ribokinase-like"/>
</dbReference>
<name>A0A1D9MKJ5_9ACTO</name>
<dbReference type="STRING" id="1912795.BK816_05830"/>
<accession>A0A1D9MKJ5</accession>
<proteinExistence type="predicted"/>
<dbReference type="EMBL" id="CP017812">
    <property type="protein sequence ID" value="AOZ72871.1"/>
    <property type="molecule type" value="Genomic_DNA"/>
</dbReference>
<organism evidence="4 5">
    <name type="scientific">Boudabousia tangfeifanii</name>
    <dbReference type="NCBI Taxonomy" id="1912795"/>
    <lineage>
        <taxon>Bacteria</taxon>
        <taxon>Bacillati</taxon>
        <taxon>Actinomycetota</taxon>
        <taxon>Actinomycetes</taxon>
        <taxon>Actinomycetales</taxon>
        <taxon>Actinomycetaceae</taxon>
        <taxon>Boudabousia</taxon>
    </lineage>
</organism>
<protein>
    <recommendedName>
        <fullName evidence="3">Carbohydrate kinase PfkB domain-containing protein</fullName>
    </recommendedName>
</protein>
<dbReference type="GO" id="GO:0016301">
    <property type="term" value="F:kinase activity"/>
    <property type="evidence" value="ECO:0007669"/>
    <property type="project" value="UniProtKB-KW"/>
</dbReference>
<dbReference type="AlphaFoldDB" id="A0A1D9MKJ5"/>
<dbReference type="Gene3D" id="3.40.1190.20">
    <property type="match status" value="1"/>
</dbReference>